<dbReference type="EMBL" id="JAWWNJ010000012">
    <property type="protein sequence ID" value="KAK7043503.1"/>
    <property type="molecule type" value="Genomic_DNA"/>
</dbReference>
<sequence length="273" mass="31153">MLPSNRPPSPQSIHSWWSDSNSLGPTISIHAAAKPLMRLLYHRQVQNFIKRNLDLLLSEEVMEIYISYLAVYGIYEKNRYKYISPATKSLILRDLHFRVILEKDSEGGVIQRHIRQQWPLVTDFLCSDDTRIRRHMWNILRDLAVISDDSESASWASWICPRMIPFLSDTDSIVQNSALNVIKRMSGRGTSTRNSVEILASMAVKFEADNGHGTEERNRDTFIEHLWMTLADSVWVVDGKRERAQPDGLSGAMGNSSADPPLALNIFSTYKSM</sequence>
<protein>
    <submittedName>
        <fullName evidence="1">Uncharacterized protein</fullName>
    </submittedName>
</protein>
<proteinExistence type="predicted"/>
<accession>A0AAW0CXB8</accession>
<comment type="caution">
    <text evidence="1">The sequence shown here is derived from an EMBL/GenBank/DDBJ whole genome shotgun (WGS) entry which is preliminary data.</text>
</comment>
<name>A0AAW0CXB8_9AGAR</name>
<dbReference type="SUPFAM" id="SSF48371">
    <property type="entry name" value="ARM repeat"/>
    <property type="match status" value="1"/>
</dbReference>
<dbReference type="InterPro" id="IPR016024">
    <property type="entry name" value="ARM-type_fold"/>
</dbReference>
<gene>
    <name evidence="1" type="ORF">R3P38DRAFT_3347715</name>
</gene>
<organism evidence="1 2">
    <name type="scientific">Favolaschia claudopus</name>
    <dbReference type="NCBI Taxonomy" id="2862362"/>
    <lineage>
        <taxon>Eukaryota</taxon>
        <taxon>Fungi</taxon>
        <taxon>Dikarya</taxon>
        <taxon>Basidiomycota</taxon>
        <taxon>Agaricomycotina</taxon>
        <taxon>Agaricomycetes</taxon>
        <taxon>Agaricomycetidae</taxon>
        <taxon>Agaricales</taxon>
        <taxon>Marasmiineae</taxon>
        <taxon>Mycenaceae</taxon>
        <taxon>Favolaschia</taxon>
    </lineage>
</organism>
<evidence type="ECO:0000313" key="1">
    <source>
        <dbReference type="EMBL" id="KAK7043503.1"/>
    </source>
</evidence>
<keyword evidence="2" id="KW-1185">Reference proteome</keyword>
<dbReference type="Proteomes" id="UP001362999">
    <property type="component" value="Unassembled WGS sequence"/>
</dbReference>
<evidence type="ECO:0000313" key="2">
    <source>
        <dbReference type="Proteomes" id="UP001362999"/>
    </source>
</evidence>
<reference evidence="1 2" key="1">
    <citation type="journal article" date="2024" name="J Genomics">
        <title>Draft genome sequencing and assembly of Favolaschia claudopus CIRM-BRFM 2984 isolated from oak limbs.</title>
        <authorList>
            <person name="Navarro D."/>
            <person name="Drula E."/>
            <person name="Chaduli D."/>
            <person name="Cazenave R."/>
            <person name="Ahrendt S."/>
            <person name="Wang J."/>
            <person name="Lipzen A."/>
            <person name="Daum C."/>
            <person name="Barry K."/>
            <person name="Grigoriev I.V."/>
            <person name="Favel A."/>
            <person name="Rosso M.N."/>
            <person name="Martin F."/>
        </authorList>
    </citation>
    <scope>NUCLEOTIDE SEQUENCE [LARGE SCALE GENOMIC DNA]</scope>
    <source>
        <strain evidence="1 2">CIRM-BRFM 2984</strain>
    </source>
</reference>
<dbReference type="AlphaFoldDB" id="A0AAW0CXB8"/>